<organism evidence="2 3">
    <name type="scientific">Hymenobacter nivis</name>
    <dbReference type="NCBI Taxonomy" id="1850093"/>
    <lineage>
        <taxon>Bacteria</taxon>
        <taxon>Pseudomonadati</taxon>
        <taxon>Bacteroidota</taxon>
        <taxon>Cytophagia</taxon>
        <taxon>Cytophagales</taxon>
        <taxon>Hymenobacteraceae</taxon>
        <taxon>Hymenobacter</taxon>
    </lineage>
</organism>
<feature type="region of interest" description="Disordered" evidence="1">
    <location>
        <begin position="113"/>
        <end position="179"/>
    </location>
</feature>
<dbReference type="EMBL" id="CP029145">
    <property type="protein sequence ID" value="AWM32012.1"/>
    <property type="molecule type" value="Genomic_DNA"/>
</dbReference>
<dbReference type="RefSeq" id="WP_109655027.1">
    <property type="nucleotide sequence ID" value="NZ_CP029145.1"/>
</dbReference>
<protein>
    <submittedName>
        <fullName evidence="2">Uncharacterized protein</fullName>
    </submittedName>
</protein>
<feature type="compositionally biased region" description="Basic and acidic residues" evidence="1">
    <location>
        <begin position="145"/>
        <end position="168"/>
    </location>
</feature>
<dbReference type="Proteomes" id="UP000245999">
    <property type="component" value="Chromosome"/>
</dbReference>
<evidence type="ECO:0000313" key="2">
    <source>
        <dbReference type="EMBL" id="AWM32012.1"/>
    </source>
</evidence>
<gene>
    <name evidence="2" type="ORF">DDQ68_03900</name>
</gene>
<dbReference type="KEGG" id="hnv:DDQ68_03900"/>
<evidence type="ECO:0000256" key="1">
    <source>
        <dbReference type="SAM" id="MobiDB-lite"/>
    </source>
</evidence>
<feature type="compositionally biased region" description="Basic and acidic residues" evidence="1">
    <location>
        <begin position="121"/>
        <end position="136"/>
    </location>
</feature>
<dbReference type="AlphaFoldDB" id="A0A2Z3GJ83"/>
<name>A0A2Z3GJ83_9BACT</name>
<keyword evidence="3" id="KW-1185">Reference proteome</keyword>
<evidence type="ECO:0000313" key="3">
    <source>
        <dbReference type="Proteomes" id="UP000245999"/>
    </source>
</evidence>
<accession>A0A2Z3GJ83</accession>
<reference evidence="3" key="1">
    <citation type="submission" date="2018-04" db="EMBL/GenBank/DDBJ databases">
        <title>Complete genome of Antarctic heterotrophic bacterium Hymenobacter nivis.</title>
        <authorList>
            <person name="Terashima M."/>
        </authorList>
    </citation>
    <scope>NUCLEOTIDE SEQUENCE [LARGE SCALE GENOMIC DNA]</scope>
    <source>
        <strain evidence="3">NBRC 111535</strain>
    </source>
</reference>
<dbReference type="OrthoDB" id="883726at2"/>
<sequence>MENSVSGDWQADLNDLFATIDHESHTYIDNLNRQSAFDHDTALPALEAAAEALRAHARSCETGLDPERVYLIIRQLTGEVEFQYAVVAEVRIEAVTPYIHCWFEENKLAEAITKQQGQPEKQPDDQAPKSGDKGSDDQPADEGNDDKGGDNQGGDDKQKEEEPTRTKTMEVLSTWQDDRRIEDVTREEILNDFVQHYKEAIGLARTQLHKGGS</sequence>
<proteinExistence type="predicted"/>